<dbReference type="SUPFAM" id="SSF53187">
    <property type="entry name" value="Zn-dependent exopeptidases"/>
    <property type="match status" value="1"/>
</dbReference>
<keyword evidence="3" id="KW-1133">Transmembrane helix</keyword>
<dbReference type="Pfam" id="PF04389">
    <property type="entry name" value="Peptidase_M28"/>
    <property type="match status" value="1"/>
</dbReference>
<dbReference type="STRING" id="9009.A0A226NAI0"/>
<evidence type="ECO:0000256" key="3">
    <source>
        <dbReference type="SAM" id="Phobius"/>
    </source>
</evidence>
<feature type="domain" description="Peptidase M28" evidence="4">
    <location>
        <begin position="588"/>
        <end position="751"/>
    </location>
</feature>
<dbReference type="Gene3D" id="3.50.30.30">
    <property type="match status" value="1"/>
</dbReference>
<dbReference type="PANTHER" id="PTHR10404">
    <property type="entry name" value="N-ACETYLATED-ALPHA-LINKED ACIDIC DIPEPTIDASE"/>
    <property type="match status" value="1"/>
</dbReference>
<dbReference type="PANTHER" id="PTHR10404:SF32">
    <property type="entry name" value="INACTIVE N-ACETYLATED-ALPHA-LINKED ACIDIC DIPEPTIDASE-LIKE PROTEIN 2"/>
    <property type="match status" value="1"/>
</dbReference>
<evidence type="ECO:0000259" key="4">
    <source>
        <dbReference type="Pfam" id="PF04389"/>
    </source>
</evidence>
<evidence type="ECO:0000313" key="5">
    <source>
        <dbReference type="EMBL" id="OXB64605.1"/>
    </source>
</evidence>
<feature type="region of interest" description="Disordered" evidence="2">
    <location>
        <begin position="143"/>
        <end position="165"/>
    </location>
</feature>
<accession>A0A226NAI0</accession>
<organism evidence="5 6">
    <name type="scientific">Callipepla squamata</name>
    <name type="common">Scaled quail</name>
    <dbReference type="NCBI Taxonomy" id="9009"/>
    <lineage>
        <taxon>Eukaryota</taxon>
        <taxon>Metazoa</taxon>
        <taxon>Chordata</taxon>
        <taxon>Craniata</taxon>
        <taxon>Vertebrata</taxon>
        <taxon>Euteleostomi</taxon>
        <taxon>Archelosauria</taxon>
        <taxon>Archosauria</taxon>
        <taxon>Dinosauria</taxon>
        <taxon>Saurischia</taxon>
        <taxon>Theropoda</taxon>
        <taxon>Coelurosauria</taxon>
        <taxon>Aves</taxon>
        <taxon>Neognathae</taxon>
        <taxon>Galloanserae</taxon>
        <taxon>Galliformes</taxon>
        <taxon>Odontophoridae</taxon>
        <taxon>Callipepla</taxon>
    </lineage>
</organism>
<reference evidence="5 6" key="1">
    <citation type="submission" date="2016-07" db="EMBL/GenBank/DDBJ databases">
        <title>Disparate Historic Effective Population Sizes Predicted by Modern Levels of Genome Diversity for the Scaled Quail (Callipepla squamata) and the Northern Bobwhite (Colinus virginianus): Inferences from First and Second Generation Draft Genome Assemblies for Sympatric New World Quail.</title>
        <authorList>
            <person name="Oldeschulte D.L."/>
            <person name="Halley Y.A."/>
            <person name="Bhattarai E.K."/>
            <person name="Brashear W.A."/>
            <person name="Hill J."/>
            <person name="Metz R.P."/>
            <person name="Johnson C.D."/>
            <person name="Rollins D."/>
            <person name="Peterson M.J."/>
            <person name="Bickhart D.M."/>
            <person name="Decker J.E."/>
            <person name="Seabury C.M."/>
        </authorList>
    </citation>
    <scope>NUCLEOTIDE SEQUENCE [LARGE SCALE GENOMIC DNA]</scope>
    <source>
        <strain evidence="5 6">Texas</strain>
        <tissue evidence="5">Leg muscle</tissue>
    </source>
</reference>
<proteinExistence type="inferred from homology"/>
<dbReference type="OrthoDB" id="5841748at2759"/>
<name>A0A226NAI0_CALSU</name>
<dbReference type="FunFam" id="3.40.630.10:FF:000101">
    <property type="entry name" value="N-acetylated alpha-linked acidic dipeptidase like 1"/>
    <property type="match status" value="1"/>
</dbReference>
<keyword evidence="6" id="KW-1185">Reference proteome</keyword>
<dbReference type="EMBL" id="MCFN01000115">
    <property type="protein sequence ID" value="OXB64605.1"/>
    <property type="molecule type" value="Genomic_DNA"/>
</dbReference>
<dbReference type="AlphaFoldDB" id="A0A226NAI0"/>
<sequence length="952" mass="106865">MQVYTFSNKKVTGNFNLEENTANMKSSWKKKAKVDESEVRKALDYRYLCDEIAIVKVWRRMAPHRCSLLKMICWKLALNVCTGVKKMAYHKVNADQRTQGQYLDSDDLQATALELEWDMEKELEEPGFDHFRLDGAVQHHLGNSQSPDLDLEPIQPSASPKGRFQRLQEDPEYISHYTRQSPKNHRCSFLRILKVFCAALILFIFGIVIGYYAGKKCPSAPASPEPNNPHIYHEILKEIKAENIQQIYRDLLQSHREDDADIAMKTLLQWTSHGLEDVRLVNYSVLLDLPGSSSNTVTLKNSGECFYPDGQQCSRVTKTLHSQDLLYSYAAYSAKGVLEAELVDVQYGTIEDLIQVQATTNVTKKIALMKLGQSPLLYKSYLPSPRNCQRDKNDQANLSYEFTVAAVHDPADFLQLCFAHVIHKVALFFITYSTIDPMFNRKDNCSGLEPLKLKAYYFGELFVETTRRYEQLCGINVEVMPHLNMISASQNLFNSVAVKELSLLEDAGFGGVLLYVDPCDLPKTTDLADKAFMVSLNSGGDPSTPGYASIGIIFINFADDGIFTVQSADRKIISLKIQSVTTYKTISNVIGYLKGSVFPDRYVIIGSHHNSLNTYGGQEWASSTAIITAFIQALMLKVKRGWRTDRTIVFCSWGGTSFGNIGSYEWAEDLKRVLQRNVVAYVSLHNPVRGNSTLHPVASPSLQQLAAESQSIDCVEKTKCSGSNVSSVQIQGDSDYFINHLGVPATQFSYEDINTSENSSFLSEALFPMHATKTEELDPSFKLHENIAKLSGYAALEIANEPVLPFNALDIALEVQNSLRGEEVDASQLLAVASRLRDTAELFQSDEMRPANDPRERAPIRVRMLNDVLQSQEKNFLVHQAPPGFYRNILYRLDERTSQFSVLLEALEHCKLHQSNETIQAALSEVLNSISSAQVYFKAGLDVFETTLAGKK</sequence>
<dbReference type="InterPro" id="IPR007484">
    <property type="entry name" value="Peptidase_M28"/>
</dbReference>
<dbReference type="Gene3D" id="3.40.630.10">
    <property type="entry name" value="Zn peptidases"/>
    <property type="match status" value="1"/>
</dbReference>
<dbReference type="Proteomes" id="UP000198323">
    <property type="component" value="Unassembled WGS sequence"/>
</dbReference>
<comment type="similarity">
    <text evidence="1">Belongs to the peptidase M28 family. M28B subfamily.</text>
</comment>
<gene>
    <name evidence="5" type="ORF">ASZ78_008178</name>
</gene>
<evidence type="ECO:0000256" key="1">
    <source>
        <dbReference type="ARBA" id="ARBA00005634"/>
    </source>
</evidence>
<dbReference type="SUPFAM" id="SSF52025">
    <property type="entry name" value="PA domain"/>
    <property type="match status" value="2"/>
</dbReference>
<dbReference type="InterPro" id="IPR036757">
    <property type="entry name" value="TFR-like_dimer_dom_sf"/>
</dbReference>
<evidence type="ECO:0000313" key="6">
    <source>
        <dbReference type="Proteomes" id="UP000198323"/>
    </source>
</evidence>
<protein>
    <recommendedName>
        <fullName evidence="4">Peptidase M28 domain-containing protein</fullName>
    </recommendedName>
</protein>
<keyword evidence="3" id="KW-0812">Transmembrane</keyword>
<comment type="caution">
    <text evidence="5">The sequence shown here is derived from an EMBL/GenBank/DDBJ whole genome shotgun (WGS) entry which is preliminary data.</text>
</comment>
<dbReference type="InterPro" id="IPR039373">
    <property type="entry name" value="Peptidase_M28B"/>
</dbReference>
<dbReference type="InterPro" id="IPR046450">
    <property type="entry name" value="PA_dom_sf"/>
</dbReference>
<feature type="transmembrane region" description="Helical" evidence="3">
    <location>
        <begin position="192"/>
        <end position="213"/>
    </location>
</feature>
<keyword evidence="3" id="KW-0472">Membrane</keyword>
<dbReference type="SUPFAM" id="SSF47672">
    <property type="entry name" value="Transferrin receptor-like dimerisation domain"/>
    <property type="match status" value="1"/>
</dbReference>
<evidence type="ECO:0000256" key="2">
    <source>
        <dbReference type="SAM" id="MobiDB-lite"/>
    </source>
</evidence>
<dbReference type="Gene3D" id="1.20.930.40">
    <property type="entry name" value="Transferrin receptor-like, dimerisation domain"/>
    <property type="match status" value="1"/>
</dbReference>